<dbReference type="Gene3D" id="3.90.180.10">
    <property type="entry name" value="Medium-chain alcohol dehydrogenases, catalytic domain"/>
    <property type="match status" value="1"/>
</dbReference>
<dbReference type="InterPro" id="IPR051603">
    <property type="entry name" value="Zinc-ADH_QOR/CCCR"/>
</dbReference>
<dbReference type="InterPro" id="IPR013149">
    <property type="entry name" value="ADH-like_C"/>
</dbReference>
<feature type="domain" description="Enoyl reductase (ER)" evidence="2">
    <location>
        <begin position="14"/>
        <end position="325"/>
    </location>
</feature>
<dbReference type="Gene3D" id="3.40.50.720">
    <property type="entry name" value="NAD(P)-binding Rossmann-like Domain"/>
    <property type="match status" value="1"/>
</dbReference>
<dbReference type="PANTHER" id="PTHR44154">
    <property type="entry name" value="QUINONE OXIDOREDUCTASE"/>
    <property type="match status" value="1"/>
</dbReference>
<dbReference type="EMBL" id="UINC01043578">
    <property type="protein sequence ID" value="SVB47803.1"/>
    <property type="molecule type" value="Genomic_DNA"/>
</dbReference>
<gene>
    <name evidence="3" type="ORF">METZ01_LOCUS200657</name>
</gene>
<accession>A0A382ECW3</accession>
<dbReference type="Pfam" id="PF08240">
    <property type="entry name" value="ADH_N"/>
    <property type="match status" value="1"/>
</dbReference>
<evidence type="ECO:0000313" key="3">
    <source>
        <dbReference type="EMBL" id="SVB47803.1"/>
    </source>
</evidence>
<keyword evidence="1" id="KW-0521">NADP</keyword>
<evidence type="ECO:0000259" key="2">
    <source>
        <dbReference type="SMART" id="SM00829"/>
    </source>
</evidence>
<dbReference type="CDD" id="cd08253">
    <property type="entry name" value="zeta_crystallin"/>
    <property type="match status" value="1"/>
</dbReference>
<dbReference type="Pfam" id="PF00107">
    <property type="entry name" value="ADH_zinc_N"/>
    <property type="match status" value="1"/>
</dbReference>
<dbReference type="InterPro" id="IPR013154">
    <property type="entry name" value="ADH-like_N"/>
</dbReference>
<sequence>MRAVWYNKFGPAEDVLETGDYQTPEPARGDVKVRINASGVNPSDTKKRVGANPALLNNGPVIPNSDGSGEIIALGENVNNRNIGERVWIYNAQFGRQEGTSAQYVCVPSDQAVWMPDNASYETGAMMGIPAMTAHRCVCADGSVDGQVLLVTGGAGRVGYYAIQWAKYFGATVIATGSSAKSVEHCKRAGADFVVDHPSDKTVAEIFEFTSGGKVDRVVDGDFGVNLPSVLDVLKTNGVIATYSSMTDMNPAIPFVRMMFMDITIRMVLVYAMPWDAKQQAIKDITVMLADGKFDHRVAATFPLEQSVKAHEKIELGGNYGSVIITIN</sequence>
<dbReference type="InterPro" id="IPR020843">
    <property type="entry name" value="ER"/>
</dbReference>
<organism evidence="3">
    <name type="scientific">marine metagenome</name>
    <dbReference type="NCBI Taxonomy" id="408172"/>
    <lineage>
        <taxon>unclassified sequences</taxon>
        <taxon>metagenomes</taxon>
        <taxon>ecological metagenomes</taxon>
    </lineage>
</organism>
<dbReference type="GO" id="GO:0016491">
    <property type="term" value="F:oxidoreductase activity"/>
    <property type="evidence" value="ECO:0007669"/>
    <property type="project" value="InterPro"/>
</dbReference>
<dbReference type="SUPFAM" id="SSF51735">
    <property type="entry name" value="NAD(P)-binding Rossmann-fold domains"/>
    <property type="match status" value="1"/>
</dbReference>
<evidence type="ECO:0000256" key="1">
    <source>
        <dbReference type="ARBA" id="ARBA00022857"/>
    </source>
</evidence>
<dbReference type="SUPFAM" id="SSF50129">
    <property type="entry name" value="GroES-like"/>
    <property type="match status" value="1"/>
</dbReference>
<name>A0A382ECW3_9ZZZZ</name>
<protein>
    <recommendedName>
        <fullName evidence="2">Enoyl reductase (ER) domain-containing protein</fullName>
    </recommendedName>
</protein>
<dbReference type="SMART" id="SM00829">
    <property type="entry name" value="PKS_ER"/>
    <property type="match status" value="1"/>
</dbReference>
<dbReference type="InterPro" id="IPR036291">
    <property type="entry name" value="NAD(P)-bd_dom_sf"/>
</dbReference>
<dbReference type="PANTHER" id="PTHR44154:SF1">
    <property type="entry name" value="QUINONE OXIDOREDUCTASE"/>
    <property type="match status" value="1"/>
</dbReference>
<proteinExistence type="predicted"/>
<reference evidence="3" key="1">
    <citation type="submission" date="2018-05" db="EMBL/GenBank/DDBJ databases">
        <authorList>
            <person name="Lanie J.A."/>
            <person name="Ng W.-L."/>
            <person name="Kazmierczak K.M."/>
            <person name="Andrzejewski T.M."/>
            <person name="Davidsen T.M."/>
            <person name="Wayne K.J."/>
            <person name="Tettelin H."/>
            <person name="Glass J.I."/>
            <person name="Rusch D."/>
            <person name="Podicherti R."/>
            <person name="Tsui H.-C.T."/>
            <person name="Winkler M.E."/>
        </authorList>
    </citation>
    <scope>NUCLEOTIDE SEQUENCE</scope>
</reference>
<dbReference type="InterPro" id="IPR011032">
    <property type="entry name" value="GroES-like_sf"/>
</dbReference>
<dbReference type="AlphaFoldDB" id="A0A382ECW3"/>